<reference evidence="1 2" key="1">
    <citation type="journal article" date="2020" name="Int. J. Syst. Evol. Microbiol.">
        <title>Alistipes communis sp. nov., Alistipes dispar sp. nov. and Alistipes onderdonkii subsp. vulgaris subsp. nov., isolated from human faeces, and creation of Alistipes onderdonkii subsp. onderdonkii subsp. nov.</title>
        <authorList>
            <person name="Sakamoto M."/>
            <person name="Ikeyama N."/>
            <person name="Ogata Y."/>
            <person name="Suda W."/>
            <person name="Iino T."/>
            <person name="Hattori M."/>
            <person name="Ohkuma M."/>
        </authorList>
    </citation>
    <scope>NUCLEOTIDE SEQUENCE [LARGE SCALE GENOMIC DNA]</scope>
    <source>
        <strain evidence="1 2">5CPYCFAH4</strain>
    </source>
</reference>
<proteinExistence type="predicted"/>
<dbReference type="EMBL" id="AP019737">
    <property type="protein sequence ID" value="BBL09745.1"/>
    <property type="molecule type" value="Genomic_DNA"/>
</dbReference>
<sequence length="97" mass="10517">MILQQDFFVQAQRLNLIPRKFPFLELIAVGELGDTPLVVEFVVGDLFGQGAVLIFAFADLDDGVEGSVEFFDSDPKETSAQVGRASVLVAKVLEKGS</sequence>
<gene>
    <name evidence="1" type="ORF">A5CPYCFAH4_19690</name>
</gene>
<keyword evidence="2" id="KW-1185">Reference proteome</keyword>
<accession>A0ACA8QY48</accession>
<organism evidence="1 2">
    <name type="scientific">Alistipes onderdonkii subsp. vulgaris</name>
    <dbReference type="NCBI Taxonomy" id="2585117"/>
    <lineage>
        <taxon>Bacteria</taxon>
        <taxon>Pseudomonadati</taxon>
        <taxon>Bacteroidota</taxon>
        <taxon>Bacteroidia</taxon>
        <taxon>Bacteroidales</taxon>
        <taxon>Rikenellaceae</taxon>
        <taxon>Alistipes</taxon>
    </lineage>
</organism>
<dbReference type="Proteomes" id="UP000317465">
    <property type="component" value="Chromosome"/>
</dbReference>
<evidence type="ECO:0000313" key="1">
    <source>
        <dbReference type="EMBL" id="BBL09745.1"/>
    </source>
</evidence>
<name>A0ACA8QY48_9BACT</name>
<evidence type="ECO:0000313" key="2">
    <source>
        <dbReference type="Proteomes" id="UP000317465"/>
    </source>
</evidence>
<protein>
    <submittedName>
        <fullName evidence="1">Uncharacterized protein</fullName>
    </submittedName>
</protein>